<evidence type="ECO:0000313" key="1">
    <source>
        <dbReference type="EMBL" id="RMZ59100.1"/>
    </source>
</evidence>
<comment type="caution">
    <text evidence="1">The sequence shown here is derived from an EMBL/GenBank/DDBJ whole genome shotgun (WGS) entry which is preliminary data.</text>
</comment>
<evidence type="ECO:0000313" key="2">
    <source>
        <dbReference type="Proteomes" id="UP000267524"/>
    </source>
</evidence>
<dbReference type="Gene3D" id="3.40.50.980">
    <property type="match status" value="1"/>
</dbReference>
<reference evidence="1 2" key="1">
    <citation type="submission" date="2018-08" db="EMBL/GenBank/DDBJ databases">
        <title>Chryseobacterium nematophagum: a novel matrix digesting pathogen of nematodes.</title>
        <authorList>
            <person name="Page A."/>
            <person name="Roberts M."/>
            <person name="Felix M.-A."/>
            <person name="Weir W."/>
        </authorList>
    </citation>
    <scope>NUCLEOTIDE SEQUENCE [LARGE SCALE GENOMIC DNA]</scope>
    <source>
        <strain evidence="1 2">JUb275</strain>
    </source>
</reference>
<keyword evidence="2" id="KW-1185">Reference proteome</keyword>
<accession>A0A3M7LAT2</accession>
<dbReference type="Proteomes" id="UP000267524">
    <property type="component" value="Unassembled WGS sequence"/>
</dbReference>
<dbReference type="EMBL" id="QWIV01000014">
    <property type="protein sequence ID" value="RMZ59100.1"/>
    <property type="molecule type" value="Genomic_DNA"/>
</dbReference>
<dbReference type="AlphaFoldDB" id="A0A3M7LAT2"/>
<gene>
    <name evidence="1" type="ORF">D1632_11400</name>
</gene>
<sequence length="45" mass="5024">MSGGEYLTDDLYARLQNKHFKLVNCYGPTETTVTSIVNTGMDLII</sequence>
<dbReference type="SUPFAM" id="SSF56801">
    <property type="entry name" value="Acetyl-CoA synthetase-like"/>
    <property type="match status" value="1"/>
</dbReference>
<dbReference type="RefSeq" id="WP_122548249.1">
    <property type="nucleotide sequence ID" value="NZ_QWIV01000014.1"/>
</dbReference>
<name>A0A3M7LAT2_9FLAO</name>
<organism evidence="1 2">
    <name type="scientific">Chryseobacterium nematophagum</name>
    <dbReference type="NCBI Taxonomy" id="2305228"/>
    <lineage>
        <taxon>Bacteria</taxon>
        <taxon>Pseudomonadati</taxon>
        <taxon>Bacteroidota</taxon>
        <taxon>Flavobacteriia</taxon>
        <taxon>Flavobacteriales</taxon>
        <taxon>Weeksellaceae</taxon>
        <taxon>Chryseobacterium group</taxon>
        <taxon>Chryseobacterium</taxon>
    </lineage>
</organism>
<proteinExistence type="predicted"/>
<protein>
    <submittedName>
        <fullName evidence="1">Uncharacterized protein</fullName>
    </submittedName>
</protein>